<dbReference type="FunFam" id="1.25.40.10:FF:000202">
    <property type="entry name" value="Unplaced genomic scaffold supercont1.7, whole genome shotgun sequence"/>
    <property type="match status" value="1"/>
</dbReference>
<dbReference type="GeneID" id="54456791"/>
<dbReference type="AlphaFoldDB" id="A0A6A6YEH9"/>
<keyword evidence="2" id="KW-1185">Reference proteome</keyword>
<gene>
    <name evidence="1 3" type="ORF">BDZ99DRAFT_394489</name>
</gene>
<name>A0A6A6YEH9_9PEZI</name>
<reference evidence="3" key="3">
    <citation type="submission" date="2025-04" db="UniProtKB">
        <authorList>
            <consortium name="RefSeq"/>
        </authorList>
    </citation>
    <scope>IDENTIFICATION</scope>
    <source>
        <strain evidence="3">CBS 304.34</strain>
    </source>
</reference>
<dbReference type="PANTHER" id="PTHR15696:SF0">
    <property type="entry name" value="TELOMERASE-BINDING PROTEIN EST1A"/>
    <property type="match status" value="1"/>
</dbReference>
<dbReference type="Proteomes" id="UP000504636">
    <property type="component" value="Unplaced"/>
</dbReference>
<dbReference type="GO" id="GO:0042162">
    <property type="term" value="F:telomeric DNA binding"/>
    <property type="evidence" value="ECO:0007669"/>
    <property type="project" value="TreeGrafter"/>
</dbReference>
<evidence type="ECO:0008006" key="4">
    <source>
        <dbReference type="Google" id="ProtNLM"/>
    </source>
</evidence>
<organism evidence="1">
    <name type="scientific">Mytilinidion resinicola</name>
    <dbReference type="NCBI Taxonomy" id="574789"/>
    <lineage>
        <taxon>Eukaryota</taxon>
        <taxon>Fungi</taxon>
        <taxon>Dikarya</taxon>
        <taxon>Ascomycota</taxon>
        <taxon>Pezizomycotina</taxon>
        <taxon>Dothideomycetes</taxon>
        <taxon>Pleosporomycetidae</taxon>
        <taxon>Mytilinidiales</taxon>
        <taxon>Mytilinidiaceae</taxon>
        <taxon>Mytilinidion</taxon>
    </lineage>
</organism>
<reference evidence="3" key="2">
    <citation type="submission" date="2020-04" db="EMBL/GenBank/DDBJ databases">
        <authorList>
            <consortium name="NCBI Genome Project"/>
        </authorList>
    </citation>
    <scope>NUCLEOTIDE SEQUENCE</scope>
    <source>
        <strain evidence="3">CBS 304.34</strain>
    </source>
</reference>
<protein>
    <recommendedName>
        <fullName evidence="4">DNA/RNA-binding domain-containing protein</fullName>
    </recommendedName>
</protein>
<dbReference type="SUPFAM" id="SSF48452">
    <property type="entry name" value="TPR-like"/>
    <property type="match status" value="1"/>
</dbReference>
<sequence length="437" mass="50255">LIALHRTLLHEHHDFFLASQHPYASPALRRLASTYNMPVRMWQHGIYSFLEILRRRLPESLDYMLTFIYLAYQMMSLLYETVPTFKEIWIEFLGDLARYRMAIEDEDIHHKIWNRVAALWYCQAADLNPCSGRLYHHLAILARKYPLQQIHYFSRSLTSVTRFAAARKSTMTMFTGSVSECSTAVYATFITAHKILFEKGVAATSRECSRTFIKELDDQIGRAAAQWKDQGVFVAFTNIASVFDYGSDSPLRLICKSHSILRAVGSDDISSQLFELSQDDYFLSARYLAFSTLSVALQRVGDTNVLPHIHIMLVFFAALSTIPSASVIATEAPWEKLVSFLNTLSHSIRAKGDLFSDEPSPLPEDYYLRGQIWSQWYFPEGWFRECDKEERSFALELSSTTEERKKRVLRLSHRIASMTSNCWISYGESSCLWSVGS</sequence>
<dbReference type="PANTHER" id="PTHR15696">
    <property type="entry name" value="SMG-7 SUPPRESSOR WITH MORPHOLOGICAL EFFECT ON GENITALIA PROTEIN 7"/>
    <property type="match status" value="1"/>
</dbReference>
<dbReference type="GO" id="GO:0005697">
    <property type="term" value="C:telomerase holoenzyme complex"/>
    <property type="evidence" value="ECO:0007669"/>
    <property type="project" value="TreeGrafter"/>
</dbReference>
<dbReference type="InterPro" id="IPR045153">
    <property type="entry name" value="Est1/Ebs1-like"/>
</dbReference>
<dbReference type="RefSeq" id="XP_033573368.1">
    <property type="nucleotide sequence ID" value="XM_033715898.1"/>
</dbReference>
<evidence type="ECO:0000313" key="2">
    <source>
        <dbReference type="Proteomes" id="UP000504636"/>
    </source>
</evidence>
<dbReference type="GO" id="GO:0070034">
    <property type="term" value="F:telomerase RNA binding"/>
    <property type="evidence" value="ECO:0007669"/>
    <property type="project" value="TreeGrafter"/>
</dbReference>
<dbReference type="Gene3D" id="1.25.40.10">
    <property type="entry name" value="Tetratricopeptide repeat domain"/>
    <property type="match status" value="1"/>
</dbReference>
<dbReference type="EMBL" id="MU003707">
    <property type="protein sequence ID" value="KAF2806404.1"/>
    <property type="molecule type" value="Genomic_DNA"/>
</dbReference>
<accession>A0A6A6YEH9</accession>
<dbReference type="InterPro" id="IPR011990">
    <property type="entry name" value="TPR-like_helical_dom_sf"/>
</dbReference>
<evidence type="ECO:0000313" key="3">
    <source>
        <dbReference type="RefSeq" id="XP_033573368.1"/>
    </source>
</evidence>
<feature type="non-terminal residue" evidence="1">
    <location>
        <position position="1"/>
    </location>
</feature>
<reference evidence="1 3" key="1">
    <citation type="journal article" date="2020" name="Stud. Mycol.">
        <title>101 Dothideomycetes genomes: a test case for predicting lifestyles and emergence of pathogens.</title>
        <authorList>
            <person name="Haridas S."/>
            <person name="Albert R."/>
            <person name="Binder M."/>
            <person name="Bloem J."/>
            <person name="Labutti K."/>
            <person name="Salamov A."/>
            <person name="Andreopoulos B."/>
            <person name="Baker S."/>
            <person name="Barry K."/>
            <person name="Bills G."/>
            <person name="Bluhm B."/>
            <person name="Cannon C."/>
            <person name="Castanera R."/>
            <person name="Culley D."/>
            <person name="Daum C."/>
            <person name="Ezra D."/>
            <person name="Gonzalez J."/>
            <person name="Henrissat B."/>
            <person name="Kuo A."/>
            <person name="Liang C."/>
            <person name="Lipzen A."/>
            <person name="Lutzoni F."/>
            <person name="Magnuson J."/>
            <person name="Mondo S."/>
            <person name="Nolan M."/>
            <person name="Ohm R."/>
            <person name="Pangilinan J."/>
            <person name="Park H.-J."/>
            <person name="Ramirez L."/>
            <person name="Alfaro M."/>
            <person name="Sun H."/>
            <person name="Tritt A."/>
            <person name="Yoshinaga Y."/>
            <person name="Zwiers L.-H."/>
            <person name="Turgeon B."/>
            <person name="Goodwin S."/>
            <person name="Spatafora J."/>
            <person name="Crous P."/>
            <person name="Grigoriev I."/>
        </authorList>
    </citation>
    <scope>NUCLEOTIDE SEQUENCE</scope>
    <source>
        <strain evidence="1 3">CBS 304.34</strain>
    </source>
</reference>
<evidence type="ECO:0000313" key="1">
    <source>
        <dbReference type="EMBL" id="KAF2806404.1"/>
    </source>
</evidence>
<proteinExistence type="predicted"/>
<dbReference type="GO" id="GO:0000184">
    <property type="term" value="P:nuclear-transcribed mRNA catabolic process, nonsense-mediated decay"/>
    <property type="evidence" value="ECO:0007669"/>
    <property type="project" value="TreeGrafter"/>
</dbReference>
<dbReference type="OrthoDB" id="2017974at2759"/>